<evidence type="ECO:0000313" key="2">
    <source>
        <dbReference type="Proteomes" id="UP000215902"/>
    </source>
</evidence>
<accession>A0A267GB33</accession>
<gene>
    <name evidence="1" type="ORF">BOX15_Mlig015271g1</name>
</gene>
<reference evidence="1 2" key="1">
    <citation type="submission" date="2017-06" db="EMBL/GenBank/DDBJ databases">
        <title>A platform for efficient transgenesis in Macrostomum lignano, a flatworm model organism for stem cell research.</title>
        <authorList>
            <person name="Berezikov E."/>
        </authorList>
    </citation>
    <scope>NUCLEOTIDE SEQUENCE [LARGE SCALE GENOMIC DNA]</scope>
    <source>
        <strain evidence="1">DV1</strain>
        <tissue evidence="1">Whole organism</tissue>
    </source>
</reference>
<dbReference type="Proteomes" id="UP000215902">
    <property type="component" value="Unassembled WGS sequence"/>
</dbReference>
<feature type="non-terminal residue" evidence="1">
    <location>
        <position position="1"/>
    </location>
</feature>
<dbReference type="STRING" id="282301.A0A267GB33"/>
<name>A0A267GB33_9PLAT</name>
<protein>
    <recommendedName>
        <fullName evidence="3">YqaJ viral recombinase domain-containing protein</fullName>
    </recommendedName>
</protein>
<dbReference type="EMBL" id="NIVC01000426">
    <property type="protein sequence ID" value="PAA83255.1"/>
    <property type="molecule type" value="Genomic_DNA"/>
</dbReference>
<dbReference type="AlphaFoldDB" id="A0A267GB33"/>
<evidence type="ECO:0008006" key="3">
    <source>
        <dbReference type="Google" id="ProtNLM"/>
    </source>
</evidence>
<organism evidence="1 2">
    <name type="scientific">Macrostomum lignano</name>
    <dbReference type="NCBI Taxonomy" id="282301"/>
    <lineage>
        <taxon>Eukaryota</taxon>
        <taxon>Metazoa</taxon>
        <taxon>Spiralia</taxon>
        <taxon>Lophotrochozoa</taxon>
        <taxon>Platyhelminthes</taxon>
        <taxon>Rhabditophora</taxon>
        <taxon>Macrostomorpha</taxon>
        <taxon>Macrostomida</taxon>
        <taxon>Macrostomidae</taxon>
        <taxon>Macrostomum</taxon>
    </lineage>
</organism>
<evidence type="ECO:0000313" key="1">
    <source>
        <dbReference type="EMBL" id="PAA83255.1"/>
    </source>
</evidence>
<dbReference type="OrthoDB" id="8195432at2759"/>
<proteinExistence type="predicted"/>
<comment type="caution">
    <text evidence="1">The sequence shown here is derived from an EMBL/GenBank/DDBJ whole genome shotgun (WGS) entry which is preliminary data.</text>
</comment>
<keyword evidence="2" id="KW-1185">Reference proteome</keyword>
<sequence length="148" mass="15996">HDGVVSAIAGAIQKACPTATVLNDQEVLPGSGLRPDISVEDPARGRRLLIEVKTPMEAGPTTYSRKHRAVCEKYAGLTQRLKEDAPTALATLCVGALGSWSPHNNTILRAAGLAERVIRSLQRQLALHCIHWSRNSWVEHCTGAPQAF</sequence>